<dbReference type="Ensembl" id="ENSLACT00000000828.1">
    <property type="protein sequence ID" value="ENSLACP00000000820.1"/>
    <property type="gene ID" value="ENSLACG00000000735.1"/>
</dbReference>
<proteinExistence type="predicted"/>
<dbReference type="InterPro" id="IPR000998">
    <property type="entry name" value="MAM_dom"/>
</dbReference>
<dbReference type="InterPro" id="IPR051560">
    <property type="entry name" value="MAM_domain-containing"/>
</dbReference>
<reference evidence="2" key="2">
    <citation type="submission" date="2025-08" db="UniProtKB">
        <authorList>
            <consortium name="Ensembl"/>
        </authorList>
    </citation>
    <scope>IDENTIFICATION</scope>
</reference>
<name>H2ZTU9_LATCH</name>
<dbReference type="EMBL" id="AFYH01261336">
    <property type="status" value="NOT_ANNOTATED_CDS"/>
    <property type="molecule type" value="Genomic_DNA"/>
</dbReference>
<reference evidence="3" key="1">
    <citation type="submission" date="2011-08" db="EMBL/GenBank/DDBJ databases">
        <title>The draft genome of Latimeria chalumnae.</title>
        <authorList>
            <person name="Di Palma F."/>
            <person name="Alfoldi J."/>
            <person name="Johnson J."/>
            <person name="Berlin A."/>
            <person name="Gnerre S."/>
            <person name="Jaffe D."/>
            <person name="MacCallum I."/>
            <person name="Young S."/>
            <person name="Walker B.J."/>
            <person name="Lander E."/>
            <person name="Lindblad-Toh K."/>
        </authorList>
    </citation>
    <scope>NUCLEOTIDE SEQUENCE [LARGE SCALE GENOMIC DNA]</scope>
    <source>
        <strain evidence="3">Wild caught</strain>
    </source>
</reference>
<dbReference type="SMART" id="SM00137">
    <property type="entry name" value="MAM"/>
    <property type="match status" value="1"/>
</dbReference>
<dbReference type="Pfam" id="PF00629">
    <property type="entry name" value="MAM"/>
    <property type="match status" value="1"/>
</dbReference>
<protein>
    <recommendedName>
        <fullName evidence="1">MAM domain-containing protein</fullName>
    </recommendedName>
</protein>
<dbReference type="AlphaFoldDB" id="H2ZTU9"/>
<dbReference type="PROSITE" id="PS00740">
    <property type="entry name" value="MAM_1"/>
    <property type="match status" value="1"/>
</dbReference>
<dbReference type="GO" id="GO:0016020">
    <property type="term" value="C:membrane"/>
    <property type="evidence" value="ECO:0007669"/>
    <property type="project" value="InterPro"/>
</dbReference>
<dbReference type="CDD" id="cd06263">
    <property type="entry name" value="MAM"/>
    <property type="match status" value="1"/>
</dbReference>
<dbReference type="PANTHER" id="PTHR23282">
    <property type="entry name" value="APICAL ENDOSOMAL GLYCOPROTEIN PRECURSOR"/>
    <property type="match status" value="1"/>
</dbReference>
<feature type="domain" description="MAM" evidence="1">
    <location>
        <begin position="50"/>
        <end position="190"/>
    </location>
</feature>
<accession>H2ZTU9</accession>
<dbReference type="OMA" id="CEWEDIS"/>
<organism evidence="2 3">
    <name type="scientific">Latimeria chalumnae</name>
    <name type="common">Coelacanth</name>
    <dbReference type="NCBI Taxonomy" id="7897"/>
    <lineage>
        <taxon>Eukaryota</taxon>
        <taxon>Metazoa</taxon>
        <taxon>Chordata</taxon>
        <taxon>Craniata</taxon>
        <taxon>Vertebrata</taxon>
        <taxon>Euteleostomi</taxon>
        <taxon>Coelacanthiformes</taxon>
        <taxon>Coelacanthidae</taxon>
        <taxon>Latimeria</taxon>
    </lineage>
</organism>
<dbReference type="GeneTree" id="ENSGT00940000156117"/>
<dbReference type="PRINTS" id="PR00020">
    <property type="entry name" value="MAMDOMAIN"/>
</dbReference>
<dbReference type="Gene3D" id="2.60.120.200">
    <property type="match status" value="1"/>
</dbReference>
<sequence length="190" mass="21752">MMTVCFYEFQVVFVSLCKSFWDCGLVALDDITVTLGECQNTGVFWPSPPGQCDFELNECGYSQERKDKSSWHRMRGRTPTSYTGPNGDHTSGVGYYMYIEASNMNYGKKARLISKELWGFSGQQCLTFFYHMHGSGMGLLSVYLKKKGENREILLWRRRGEQGISWLKGLIEYESSKAHQIVFEAIRGLS</sequence>
<keyword evidence="3" id="KW-1185">Reference proteome</keyword>
<evidence type="ECO:0000259" key="1">
    <source>
        <dbReference type="PROSITE" id="PS50060"/>
    </source>
</evidence>
<dbReference type="InterPro" id="IPR013320">
    <property type="entry name" value="ConA-like_dom_sf"/>
</dbReference>
<dbReference type="STRING" id="7897.ENSLACP00000000820"/>
<dbReference type="InParanoid" id="H2ZTU9"/>
<dbReference type="PROSITE" id="PS50060">
    <property type="entry name" value="MAM_2"/>
    <property type="match status" value="1"/>
</dbReference>
<dbReference type="SUPFAM" id="SSF49899">
    <property type="entry name" value="Concanavalin A-like lectins/glucanases"/>
    <property type="match status" value="1"/>
</dbReference>
<dbReference type="Bgee" id="ENSLACG00000000735">
    <property type="expression patterns" value="Expressed in pharyngeal gill and 5 other cell types or tissues"/>
</dbReference>
<dbReference type="PANTHER" id="PTHR23282:SF142">
    <property type="entry name" value="MAM DOMAIN-CONTAINING PROTEIN"/>
    <property type="match status" value="1"/>
</dbReference>
<evidence type="ECO:0000313" key="2">
    <source>
        <dbReference type="Ensembl" id="ENSLACP00000000820.1"/>
    </source>
</evidence>
<dbReference type="eggNOG" id="ENOG502QVDI">
    <property type="taxonomic scope" value="Eukaryota"/>
</dbReference>
<reference evidence="2" key="3">
    <citation type="submission" date="2025-09" db="UniProtKB">
        <authorList>
            <consortium name="Ensembl"/>
        </authorList>
    </citation>
    <scope>IDENTIFICATION</scope>
</reference>
<dbReference type="HOGENOM" id="CLU_1431115_0_0_1"/>
<dbReference type="Proteomes" id="UP000008672">
    <property type="component" value="Unassembled WGS sequence"/>
</dbReference>
<evidence type="ECO:0000313" key="3">
    <source>
        <dbReference type="Proteomes" id="UP000008672"/>
    </source>
</evidence>